<dbReference type="AlphaFoldDB" id="A0A0F9H2I4"/>
<proteinExistence type="predicted"/>
<name>A0A0F9H2I4_9ZZZZ</name>
<dbReference type="EMBL" id="LAZR01024240">
    <property type="protein sequence ID" value="KKL75820.1"/>
    <property type="molecule type" value="Genomic_DNA"/>
</dbReference>
<gene>
    <name evidence="1" type="ORF">LCGC14_2051080</name>
</gene>
<evidence type="ECO:0000313" key="1">
    <source>
        <dbReference type="EMBL" id="KKL75820.1"/>
    </source>
</evidence>
<reference evidence="1" key="1">
    <citation type="journal article" date="2015" name="Nature">
        <title>Complex archaea that bridge the gap between prokaryotes and eukaryotes.</title>
        <authorList>
            <person name="Spang A."/>
            <person name="Saw J.H."/>
            <person name="Jorgensen S.L."/>
            <person name="Zaremba-Niedzwiedzka K."/>
            <person name="Martijn J."/>
            <person name="Lind A.E."/>
            <person name="van Eijk R."/>
            <person name="Schleper C."/>
            <person name="Guy L."/>
            <person name="Ettema T.J."/>
        </authorList>
    </citation>
    <scope>NUCLEOTIDE SEQUENCE</scope>
</reference>
<accession>A0A0F9H2I4</accession>
<comment type="caution">
    <text evidence="1">The sequence shown here is derived from an EMBL/GenBank/DDBJ whole genome shotgun (WGS) entry which is preliminary data.</text>
</comment>
<protein>
    <submittedName>
        <fullName evidence="1">Uncharacterized protein</fullName>
    </submittedName>
</protein>
<organism evidence="1">
    <name type="scientific">marine sediment metagenome</name>
    <dbReference type="NCBI Taxonomy" id="412755"/>
    <lineage>
        <taxon>unclassified sequences</taxon>
        <taxon>metagenomes</taxon>
        <taxon>ecological metagenomes</taxon>
    </lineage>
</organism>
<sequence>MALSRLNEFNDGTALTETKLEGEFDNIYNNPLTLISPLTGNLDFDGKQAISLVIESGTSNPGSELNEGRLFYRSTMNIPVYYDGSNFQGVGRTVVTLTNKSGGALAIGDVVILDTSNASSVTTTTTAAVTNQPMVALETIANDAAGLFQVAGVVGTLDVAGATSIGDFLTTSTTVKAATGSSTLSDGTFAQALTSTGGAGSVTAIMGPPAKITADLPKGYLDGGAMSNGTDTTNDIDFTACECRDDGDTVNI</sequence>